<reference evidence="2" key="1">
    <citation type="journal article" date="2020" name="Fungal Divers.">
        <title>Resolving the Mortierellaceae phylogeny through synthesis of multi-gene phylogenetics and phylogenomics.</title>
        <authorList>
            <person name="Vandepol N."/>
            <person name="Liber J."/>
            <person name="Desiro A."/>
            <person name="Na H."/>
            <person name="Kennedy M."/>
            <person name="Barry K."/>
            <person name="Grigoriev I.V."/>
            <person name="Miller A.N."/>
            <person name="O'Donnell K."/>
            <person name="Stajich J.E."/>
            <person name="Bonito G."/>
        </authorList>
    </citation>
    <scope>NUCLEOTIDE SEQUENCE</scope>
    <source>
        <strain evidence="2">KOD1015</strain>
    </source>
</reference>
<feature type="region of interest" description="Disordered" evidence="1">
    <location>
        <begin position="1"/>
        <end position="245"/>
    </location>
</feature>
<dbReference type="AlphaFoldDB" id="A0A9P6FK91"/>
<organism evidence="2 3">
    <name type="scientific">Lunasporangiospora selenospora</name>
    <dbReference type="NCBI Taxonomy" id="979761"/>
    <lineage>
        <taxon>Eukaryota</taxon>
        <taxon>Fungi</taxon>
        <taxon>Fungi incertae sedis</taxon>
        <taxon>Mucoromycota</taxon>
        <taxon>Mortierellomycotina</taxon>
        <taxon>Mortierellomycetes</taxon>
        <taxon>Mortierellales</taxon>
        <taxon>Mortierellaceae</taxon>
        <taxon>Lunasporangiospora</taxon>
    </lineage>
</organism>
<comment type="caution">
    <text evidence="2">The sequence shown here is derived from an EMBL/GenBank/DDBJ whole genome shotgun (WGS) entry which is preliminary data.</text>
</comment>
<feature type="compositionally biased region" description="Basic and acidic residues" evidence="1">
    <location>
        <begin position="350"/>
        <end position="360"/>
    </location>
</feature>
<protein>
    <submittedName>
        <fullName evidence="2">Uncharacterized protein</fullName>
    </submittedName>
</protein>
<evidence type="ECO:0000313" key="3">
    <source>
        <dbReference type="Proteomes" id="UP000780801"/>
    </source>
</evidence>
<feature type="compositionally biased region" description="Polar residues" evidence="1">
    <location>
        <begin position="136"/>
        <end position="159"/>
    </location>
</feature>
<feature type="region of interest" description="Disordered" evidence="1">
    <location>
        <begin position="314"/>
        <end position="361"/>
    </location>
</feature>
<evidence type="ECO:0000256" key="1">
    <source>
        <dbReference type="SAM" id="MobiDB-lite"/>
    </source>
</evidence>
<feature type="compositionally biased region" description="Basic and acidic residues" evidence="1">
    <location>
        <begin position="7"/>
        <end position="37"/>
    </location>
</feature>
<dbReference type="Proteomes" id="UP000780801">
    <property type="component" value="Unassembled WGS sequence"/>
</dbReference>
<dbReference type="OrthoDB" id="10251809at2759"/>
<feature type="compositionally biased region" description="Low complexity" evidence="1">
    <location>
        <begin position="197"/>
        <end position="221"/>
    </location>
</feature>
<dbReference type="EMBL" id="JAABOA010005572">
    <property type="protein sequence ID" value="KAF9575838.1"/>
    <property type="molecule type" value="Genomic_DNA"/>
</dbReference>
<keyword evidence="3" id="KW-1185">Reference proteome</keyword>
<gene>
    <name evidence="2" type="ORF">BGW38_008187</name>
</gene>
<feature type="compositionally biased region" description="Polar residues" evidence="1">
    <location>
        <begin position="174"/>
        <end position="196"/>
    </location>
</feature>
<sequence>KKANRSWTDKPRAAEAGGYRHDHEKSATTTTLDRDYDAAVGPSAPANPRELTTLATGSAVTVDSGAGTGQGRGSPVSADPHSPRYHRPIDTFSGLSSPTTGKGARLGRFTRTAKTEKSSDEDALAAALLRAEDQVSSHPAGRNQSSPASLPMTSPSQYSLYDPQVPMMPPRPPKQTSLPTAPASTMSELISASTALTTDSVPTTSSFSPSTNSSAPSRTPTIHTSVHSEPLERSRARGTNGPQSIPEYEAYIERASPGVKTHIQRVRDVDDAGFYPPLTPVRPYAASSIIVGDPVPHPLTTTSFPTSFSQMMAAKPDAGSNVHTGPPRGQGQYAPGPSTHYGAPQSPPYRDPRVAKDLENISKMIESQMQMEAKGPQALVSSEKVIPALPKLTEDDEWSQSRSSSNK</sequence>
<proteinExistence type="predicted"/>
<evidence type="ECO:0000313" key="2">
    <source>
        <dbReference type="EMBL" id="KAF9575838.1"/>
    </source>
</evidence>
<accession>A0A9P6FK91</accession>
<feature type="non-terminal residue" evidence="2">
    <location>
        <position position="1"/>
    </location>
</feature>
<name>A0A9P6FK91_9FUNG</name>